<comment type="caution">
    <text evidence="3">The sequence shown here is derived from an EMBL/GenBank/DDBJ whole genome shotgun (WGS) entry which is preliminary data.</text>
</comment>
<feature type="compositionally biased region" description="Basic and acidic residues" evidence="1">
    <location>
        <begin position="59"/>
        <end position="71"/>
    </location>
</feature>
<dbReference type="Proteomes" id="UP001207337">
    <property type="component" value="Unassembled WGS sequence"/>
</dbReference>
<accession>A0ABT3PYI2</accession>
<proteinExistence type="predicted"/>
<dbReference type="NCBIfam" id="TIGR02605">
    <property type="entry name" value="CxxC_CxxC_SSSS"/>
    <property type="match status" value="1"/>
</dbReference>
<name>A0ABT3PYI2_9BACT</name>
<evidence type="ECO:0000313" key="4">
    <source>
        <dbReference type="Proteomes" id="UP001207337"/>
    </source>
</evidence>
<evidence type="ECO:0000259" key="2">
    <source>
        <dbReference type="SMART" id="SM00834"/>
    </source>
</evidence>
<evidence type="ECO:0000256" key="1">
    <source>
        <dbReference type="SAM" id="MobiDB-lite"/>
    </source>
</evidence>
<feature type="compositionally biased region" description="Low complexity" evidence="1">
    <location>
        <begin position="72"/>
        <end position="90"/>
    </location>
</feature>
<dbReference type="PANTHER" id="PTHR34404:SF2">
    <property type="entry name" value="CONSERVED SERINE RICH PROTEIN"/>
    <property type="match status" value="1"/>
</dbReference>
<feature type="domain" description="Putative regulatory protein FmdB zinc ribbon" evidence="2">
    <location>
        <begin position="1"/>
        <end position="40"/>
    </location>
</feature>
<dbReference type="EMBL" id="JAJNDC010000002">
    <property type="protein sequence ID" value="MCW9712846.1"/>
    <property type="molecule type" value="Genomic_DNA"/>
</dbReference>
<dbReference type="SMART" id="SM00834">
    <property type="entry name" value="CxxC_CXXC_SSSS"/>
    <property type="match status" value="1"/>
</dbReference>
<gene>
    <name evidence="3" type="ORF">LQ318_08010</name>
</gene>
<keyword evidence="4" id="KW-1185">Reference proteome</keyword>
<organism evidence="3 4">
    <name type="scientific">Fodinibius salicampi</name>
    <dbReference type="NCBI Taxonomy" id="1920655"/>
    <lineage>
        <taxon>Bacteria</taxon>
        <taxon>Pseudomonadati</taxon>
        <taxon>Balneolota</taxon>
        <taxon>Balneolia</taxon>
        <taxon>Balneolales</taxon>
        <taxon>Balneolaceae</taxon>
        <taxon>Fodinibius</taxon>
    </lineage>
</organism>
<feature type="region of interest" description="Disordered" evidence="1">
    <location>
        <begin position="59"/>
        <end position="90"/>
    </location>
</feature>
<dbReference type="RefSeq" id="WP_265789133.1">
    <property type="nucleotide sequence ID" value="NZ_BAABRS010000002.1"/>
</dbReference>
<evidence type="ECO:0000313" key="3">
    <source>
        <dbReference type="EMBL" id="MCW9712846.1"/>
    </source>
</evidence>
<sequence length="90" mass="9889">MPTYKYKREDGTTFEIKQSINDDALEECPETGQKVKRVISGGGGVVYKGDGWYVTDYKDSDRKEKRAKAAEKNNGNGEASKASENSSSST</sequence>
<dbReference type="PANTHER" id="PTHR34404">
    <property type="entry name" value="REGULATORY PROTEIN, FMDB FAMILY"/>
    <property type="match status" value="1"/>
</dbReference>
<dbReference type="Pfam" id="PF09723">
    <property type="entry name" value="Zn_ribbon_8"/>
    <property type="match status" value="1"/>
</dbReference>
<dbReference type="InterPro" id="IPR013429">
    <property type="entry name" value="Regulatory_FmdB_Zinc_ribbon"/>
</dbReference>
<reference evidence="3 4" key="1">
    <citation type="submission" date="2021-11" db="EMBL/GenBank/DDBJ databases">
        <title>Aliifidinibius sp. nov., a new bacterium isolated from saline soil.</title>
        <authorList>
            <person name="Galisteo C."/>
            <person name="De La Haba R."/>
            <person name="Sanchez-Porro C."/>
            <person name="Ventosa A."/>
        </authorList>
    </citation>
    <scope>NUCLEOTIDE SEQUENCE [LARGE SCALE GENOMIC DNA]</scope>
    <source>
        <strain evidence="3 4">KACC 190600</strain>
    </source>
</reference>
<protein>
    <submittedName>
        <fullName evidence="3">Zinc ribbon domain-containing protein</fullName>
    </submittedName>
</protein>